<dbReference type="PANTHER" id="PTHR43498:SF1">
    <property type="entry name" value="COB--COM HETERODISULFIDE REDUCTASE IRON-SULFUR SUBUNIT A"/>
    <property type="match status" value="1"/>
</dbReference>
<gene>
    <name evidence="7" type="ORF">TeGR_g4638</name>
</gene>
<dbReference type="Gene3D" id="3.50.50.60">
    <property type="entry name" value="FAD/NAD(P)-binding domain"/>
    <property type="match status" value="1"/>
</dbReference>
<evidence type="ECO:0000313" key="7">
    <source>
        <dbReference type="EMBL" id="GMI55226.1"/>
    </source>
</evidence>
<name>A0ABQ6NBK1_9STRA</name>
<evidence type="ECO:0000256" key="4">
    <source>
        <dbReference type="ARBA" id="ARBA00023004"/>
    </source>
</evidence>
<keyword evidence="8" id="KW-1185">Reference proteome</keyword>
<comment type="caution">
    <text evidence="7">The sequence shown here is derived from an EMBL/GenBank/DDBJ whole genome shotgun (WGS) entry which is preliminary data.</text>
</comment>
<keyword evidence="5" id="KW-0411">Iron-sulfur</keyword>
<reference evidence="7 8" key="1">
    <citation type="journal article" date="2023" name="Commun. Biol.">
        <title>Genome analysis of Parmales, the sister group of diatoms, reveals the evolutionary specialization of diatoms from phago-mixotrophs to photoautotrophs.</title>
        <authorList>
            <person name="Ban H."/>
            <person name="Sato S."/>
            <person name="Yoshikawa S."/>
            <person name="Yamada K."/>
            <person name="Nakamura Y."/>
            <person name="Ichinomiya M."/>
            <person name="Sato N."/>
            <person name="Blanc-Mathieu R."/>
            <person name="Endo H."/>
            <person name="Kuwata A."/>
            <person name="Ogata H."/>
        </authorList>
    </citation>
    <scope>NUCLEOTIDE SEQUENCE [LARGE SCALE GENOMIC DNA]</scope>
</reference>
<keyword evidence="2" id="KW-0479">Metal-binding</keyword>
<evidence type="ECO:0008006" key="9">
    <source>
        <dbReference type="Google" id="ProtNLM"/>
    </source>
</evidence>
<dbReference type="Pfam" id="PF12831">
    <property type="entry name" value="FAD_oxidored"/>
    <property type="match status" value="1"/>
</dbReference>
<evidence type="ECO:0000256" key="2">
    <source>
        <dbReference type="ARBA" id="ARBA00022723"/>
    </source>
</evidence>
<evidence type="ECO:0000256" key="5">
    <source>
        <dbReference type="ARBA" id="ARBA00023014"/>
    </source>
</evidence>
<evidence type="ECO:0000313" key="8">
    <source>
        <dbReference type="Proteomes" id="UP001165060"/>
    </source>
</evidence>
<evidence type="ECO:0000256" key="3">
    <source>
        <dbReference type="ARBA" id="ARBA00023002"/>
    </source>
</evidence>
<dbReference type="Proteomes" id="UP001165060">
    <property type="component" value="Unassembled WGS sequence"/>
</dbReference>
<protein>
    <recommendedName>
        <fullName evidence="9">FAD-dependent oxidoreductase</fullName>
    </recommendedName>
</protein>
<evidence type="ECO:0000256" key="6">
    <source>
        <dbReference type="SAM" id="MobiDB-lite"/>
    </source>
</evidence>
<dbReference type="PANTHER" id="PTHR43498">
    <property type="entry name" value="FERREDOXIN:COB-COM HETERODISULFIDE REDUCTASE SUBUNIT A"/>
    <property type="match status" value="1"/>
</dbReference>
<keyword evidence="3" id="KW-0560">Oxidoreductase</keyword>
<feature type="region of interest" description="Disordered" evidence="6">
    <location>
        <begin position="17"/>
        <end position="51"/>
    </location>
</feature>
<keyword evidence="1" id="KW-0004">4Fe-4S</keyword>
<dbReference type="InterPro" id="IPR036188">
    <property type="entry name" value="FAD/NAD-bd_sf"/>
</dbReference>
<dbReference type="SUPFAM" id="SSF51905">
    <property type="entry name" value="FAD/NAD(P)-binding domain"/>
    <property type="match status" value="1"/>
</dbReference>
<sequence length="470" mass="50916">MADDPEQKAINRLISRWEGKKDNSPVVQETRATRDKNRMTVSEPRSNADAPTKGVEFVKETLNTPVIDSCDVLIIGGGPAAKRMGAGDRKWAFNDSECLDTENFKFIADELLATAGARSLLHTHFVDAVMDGKKITGVVVESKSGRGVIRAKRVVDCSGDADVAARSGARFTKLSREHSMGLTTVFNMLGVDKEKFLGHIDKNPATYKDWSKTWQQDTTGKEDSLKSPYMQDEFADVNKEVKQEGKPLSFGGSWSAITDKGEATNLNLVHLKGFDPLSAKDLTKAEITGRQGVMKAVKALKDTIPGFEDAKLRNIAMTMGIRDSRKIVGKYNLTGRDVASQAKFADTIGVFPEFIDGYNILILPTSGRFFEVPYGCLLPDTENLLVAGRCCAGDMVSHAAMRNMMACTVTGQGAGTAAAVGVIHDQDASSIDIKLVQKELVRQGVNIHGYKGAGVEWAEGLAKAATSSKM</sequence>
<dbReference type="InterPro" id="IPR039650">
    <property type="entry name" value="HdrA-like"/>
</dbReference>
<proteinExistence type="predicted"/>
<evidence type="ECO:0000256" key="1">
    <source>
        <dbReference type="ARBA" id="ARBA00022485"/>
    </source>
</evidence>
<accession>A0ABQ6NBK1</accession>
<keyword evidence="4" id="KW-0408">Iron</keyword>
<organism evidence="7 8">
    <name type="scientific">Tetraparma gracilis</name>
    <dbReference type="NCBI Taxonomy" id="2962635"/>
    <lineage>
        <taxon>Eukaryota</taxon>
        <taxon>Sar</taxon>
        <taxon>Stramenopiles</taxon>
        <taxon>Ochrophyta</taxon>
        <taxon>Bolidophyceae</taxon>
        <taxon>Parmales</taxon>
        <taxon>Triparmaceae</taxon>
        <taxon>Tetraparma</taxon>
    </lineage>
</organism>
<dbReference type="EMBL" id="BRYB01006693">
    <property type="protein sequence ID" value="GMI55226.1"/>
    <property type="molecule type" value="Genomic_DNA"/>
</dbReference>